<sequence length="122" mass="14483">MCIYIERLDNLYVVEEEEVVTFGQSHEGREKGGIKDNDKVVYLDEKEMVLLAVVENGCEKDLGALDTWDPSNGQVLRECELVSATLGWCDNSWYWTPSWYRTPWSRDIYLEHITRYRHYQER</sequence>
<name>M7B6C9_CHEMY</name>
<proteinExistence type="predicted"/>
<evidence type="ECO:0000313" key="1">
    <source>
        <dbReference type="EMBL" id="EMP33521.1"/>
    </source>
</evidence>
<protein>
    <submittedName>
        <fullName evidence="1">Uncharacterized protein</fullName>
    </submittedName>
</protein>
<reference evidence="2" key="1">
    <citation type="journal article" date="2013" name="Nat. Genet.">
        <title>The draft genomes of soft-shell turtle and green sea turtle yield insights into the development and evolution of the turtle-specific body plan.</title>
        <authorList>
            <person name="Wang Z."/>
            <person name="Pascual-Anaya J."/>
            <person name="Zadissa A."/>
            <person name="Li W."/>
            <person name="Niimura Y."/>
            <person name="Huang Z."/>
            <person name="Li C."/>
            <person name="White S."/>
            <person name="Xiong Z."/>
            <person name="Fang D."/>
            <person name="Wang B."/>
            <person name="Ming Y."/>
            <person name="Chen Y."/>
            <person name="Zheng Y."/>
            <person name="Kuraku S."/>
            <person name="Pignatelli M."/>
            <person name="Herrero J."/>
            <person name="Beal K."/>
            <person name="Nozawa M."/>
            <person name="Li Q."/>
            <person name="Wang J."/>
            <person name="Zhang H."/>
            <person name="Yu L."/>
            <person name="Shigenobu S."/>
            <person name="Wang J."/>
            <person name="Liu J."/>
            <person name="Flicek P."/>
            <person name="Searle S."/>
            <person name="Wang J."/>
            <person name="Kuratani S."/>
            <person name="Yin Y."/>
            <person name="Aken B."/>
            <person name="Zhang G."/>
            <person name="Irie N."/>
        </authorList>
    </citation>
    <scope>NUCLEOTIDE SEQUENCE [LARGE SCALE GENOMIC DNA]</scope>
</reference>
<gene>
    <name evidence="1" type="ORF">UY3_09338</name>
</gene>
<organism evidence="1 2">
    <name type="scientific">Chelonia mydas</name>
    <name type="common">Green sea-turtle</name>
    <name type="synonym">Chelonia agassizi</name>
    <dbReference type="NCBI Taxonomy" id="8469"/>
    <lineage>
        <taxon>Eukaryota</taxon>
        <taxon>Metazoa</taxon>
        <taxon>Chordata</taxon>
        <taxon>Craniata</taxon>
        <taxon>Vertebrata</taxon>
        <taxon>Euteleostomi</taxon>
        <taxon>Archelosauria</taxon>
        <taxon>Testudinata</taxon>
        <taxon>Testudines</taxon>
        <taxon>Cryptodira</taxon>
        <taxon>Durocryptodira</taxon>
        <taxon>Americhelydia</taxon>
        <taxon>Chelonioidea</taxon>
        <taxon>Cheloniidae</taxon>
        <taxon>Chelonia</taxon>
    </lineage>
</organism>
<dbReference type="Proteomes" id="UP000031443">
    <property type="component" value="Unassembled WGS sequence"/>
</dbReference>
<dbReference type="EMBL" id="KB535687">
    <property type="protein sequence ID" value="EMP33521.1"/>
    <property type="molecule type" value="Genomic_DNA"/>
</dbReference>
<accession>M7B6C9</accession>
<keyword evidence="2" id="KW-1185">Reference proteome</keyword>
<dbReference type="AlphaFoldDB" id="M7B6C9"/>
<evidence type="ECO:0000313" key="2">
    <source>
        <dbReference type="Proteomes" id="UP000031443"/>
    </source>
</evidence>